<organism evidence="11 12">
    <name type="scientific">Rhizoctonia solani 123E</name>
    <dbReference type="NCBI Taxonomy" id="1423351"/>
    <lineage>
        <taxon>Eukaryota</taxon>
        <taxon>Fungi</taxon>
        <taxon>Dikarya</taxon>
        <taxon>Basidiomycota</taxon>
        <taxon>Agaricomycotina</taxon>
        <taxon>Agaricomycetes</taxon>
        <taxon>Cantharellales</taxon>
        <taxon>Ceratobasidiaceae</taxon>
        <taxon>Rhizoctonia</taxon>
    </lineage>
</organism>
<evidence type="ECO:0000256" key="5">
    <source>
        <dbReference type="ARBA" id="ARBA00022723"/>
    </source>
</evidence>
<dbReference type="GO" id="GO:0016705">
    <property type="term" value="F:oxidoreductase activity, acting on paired donors, with incorporation or reduction of molecular oxygen"/>
    <property type="evidence" value="ECO:0007669"/>
    <property type="project" value="InterPro"/>
</dbReference>
<evidence type="ECO:0000313" key="12">
    <source>
        <dbReference type="Proteomes" id="UP000027456"/>
    </source>
</evidence>
<accession>A0A074RKM2</accession>
<dbReference type="SUPFAM" id="SSF48264">
    <property type="entry name" value="Cytochrome P450"/>
    <property type="match status" value="1"/>
</dbReference>
<evidence type="ECO:0000256" key="1">
    <source>
        <dbReference type="ARBA" id="ARBA00001971"/>
    </source>
</evidence>
<comment type="pathway">
    <text evidence="2">Secondary metabolite biosynthesis.</text>
</comment>
<keyword evidence="4 9" id="KW-0349">Heme</keyword>
<dbReference type="Pfam" id="PF00067">
    <property type="entry name" value="p450"/>
    <property type="match status" value="1"/>
</dbReference>
<dbReference type="InterPro" id="IPR050121">
    <property type="entry name" value="Cytochrome_P450_monoxygenase"/>
</dbReference>
<comment type="caution">
    <text evidence="11">The sequence shown here is derived from an EMBL/GenBank/DDBJ whole genome shotgun (WGS) entry which is preliminary data.</text>
</comment>
<keyword evidence="8 10" id="KW-0503">Monooxygenase</keyword>
<evidence type="ECO:0000256" key="8">
    <source>
        <dbReference type="ARBA" id="ARBA00023033"/>
    </source>
</evidence>
<dbReference type="AlphaFoldDB" id="A0A074RKM2"/>
<dbReference type="PRINTS" id="PR00463">
    <property type="entry name" value="EP450I"/>
</dbReference>
<keyword evidence="6 10" id="KW-0560">Oxidoreductase</keyword>
<dbReference type="Proteomes" id="UP000027456">
    <property type="component" value="Unassembled WGS sequence"/>
</dbReference>
<sequence>MDMLPTAPTSIALSAAALWVLSRYLQMLYKGHKYGAHQYIMFSEETRWRSILPGNTNIPGIVYGHNQAFRAKYSEFLRAGKDAYMQVAANNSRPNIYIADPRVIKIITTQKQRYTKDVKMVGEVVGIYGHNIASTEGDDWKRHRKETQRAFNEKNIRMVWSETETIMNNLFEIWDKLDSTEVRIGDLALLVISTAGFGRRISWDPTEDKAPEGRVMSFSTALRTVSTNLVTRMLIPTWAKNITKTTRAITTAFPEFGHYLTEMVAARRAGTGTDGSDMQEGPQAQTSPDSLFNILLSASDEHAGKGEKKLSDSDVMGNAFLFLFAGHETTAHTLSFCLGLLALYPEVQHEVYEQIKQVLGPRDKLEYSDLNDLNLVECVLWEGLRLYPVVTQAPKISTEDSVVSVARNGPGTDENAREDFFIPKGANIWMCFTAVHYNPTHWSEPEKFRPKRFLEPHNKDAFLAFSIGSRSCLGRKFAETETVVALAMLIARYEIKVDEEKFPTIPGESVLEREARLLDPIQHITLAPARLPLVFKRRF</sequence>
<dbReference type="PRINTS" id="PR00385">
    <property type="entry name" value="P450"/>
</dbReference>
<evidence type="ECO:0000256" key="3">
    <source>
        <dbReference type="ARBA" id="ARBA00010617"/>
    </source>
</evidence>
<evidence type="ECO:0000256" key="9">
    <source>
        <dbReference type="PIRSR" id="PIRSR602401-1"/>
    </source>
</evidence>
<comment type="cofactor">
    <cofactor evidence="1 9">
        <name>heme</name>
        <dbReference type="ChEBI" id="CHEBI:30413"/>
    </cofactor>
</comment>
<dbReference type="OrthoDB" id="1470350at2759"/>
<keyword evidence="7 9" id="KW-0408">Iron</keyword>
<name>A0A074RKM2_9AGAM</name>
<dbReference type="HOGENOM" id="CLU_001570_25_0_1"/>
<dbReference type="PANTHER" id="PTHR24305">
    <property type="entry name" value="CYTOCHROME P450"/>
    <property type="match status" value="1"/>
</dbReference>
<keyword evidence="12" id="KW-1185">Reference proteome</keyword>
<keyword evidence="5 9" id="KW-0479">Metal-binding</keyword>
<dbReference type="PANTHER" id="PTHR24305:SF166">
    <property type="entry name" value="CYTOCHROME P450 12A4, MITOCHONDRIAL-RELATED"/>
    <property type="match status" value="1"/>
</dbReference>
<evidence type="ECO:0000256" key="4">
    <source>
        <dbReference type="ARBA" id="ARBA00022617"/>
    </source>
</evidence>
<reference evidence="11 12" key="1">
    <citation type="submission" date="2013-12" db="EMBL/GenBank/DDBJ databases">
        <authorList>
            <person name="Cubeta M."/>
            <person name="Pakala S."/>
            <person name="Fedorova N."/>
            <person name="Thomas E."/>
            <person name="Dean R."/>
            <person name="Jabaji S."/>
            <person name="Neate S."/>
            <person name="Toda T."/>
            <person name="Tavantzis S."/>
            <person name="Vilgalys R."/>
            <person name="Bharathan N."/>
            <person name="Pakala S."/>
            <person name="Losada L.S."/>
            <person name="Zafar N."/>
            <person name="Nierman W."/>
        </authorList>
    </citation>
    <scope>NUCLEOTIDE SEQUENCE [LARGE SCALE GENOMIC DNA]</scope>
    <source>
        <strain evidence="11 12">123E</strain>
    </source>
</reference>
<dbReference type="GO" id="GO:0004497">
    <property type="term" value="F:monooxygenase activity"/>
    <property type="evidence" value="ECO:0007669"/>
    <property type="project" value="UniProtKB-KW"/>
</dbReference>
<evidence type="ECO:0000256" key="7">
    <source>
        <dbReference type="ARBA" id="ARBA00023004"/>
    </source>
</evidence>
<evidence type="ECO:0000256" key="6">
    <source>
        <dbReference type="ARBA" id="ARBA00023002"/>
    </source>
</evidence>
<dbReference type="GO" id="GO:0005506">
    <property type="term" value="F:iron ion binding"/>
    <property type="evidence" value="ECO:0007669"/>
    <property type="project" value="InterPro"/>
</dbReference>
<dbReference type="InterPro" id="IPR001128">
    <property type="entry name" value="Cyt_P450"/>
</dbReference>
<gene>
    <name evidence="11" type="ORF">V565_158230</name>
</gene>
<comment type="similarity">
    <text evidence="3 10">Belongs to the cytochrome P450 family.</text>
</comment>
<evidence type="ECO:0000313" key="11">
    <source>
        <dbReference type="EMBL" id="KEP47364.1"/>
    </source>
</evidence>
<dbReference type="Gene3D" id="1.10.630.10">
    <property type="entry name" value="Cytochrome P450"/>
    <property type="match status" value="1"/>
</dbReference>
<dbReference type="EMBL" id="AZST01000761">
    <property type="protein sequence ID" value="KEP47364.1"/>
    <property type="molecule type" value="Genomic_DNA"/>
</dbReference>
<proteinExistence type="inferred from homology"/>
<dbReference type="InterPro" id="IPR036396">
    <property type="entry name" value="Cyt_P450_sf"/>
</dbReference>
<dbReference type="GO" id="GO:0020037">
    <property type="term" value="F:heme binding"/>
    <property type="evidence" value="ECO:0007669"/>
    <property type="project" value="InterPro"/>
</dbReference>
<dbReference type="InterPro" id="IPR017972">
    <property type="entry name" value="Cyt_P450_CS"/>
</dbReference>
<dbReference type="PROSITE" id="PS00086">
    <property type="entry name" value="CYTOCHROME_P450"/>
    <property type="match status" value="1"/>
</dbReference>
<protein>
    <submittedName>
        <fullName evidence="11">Cytochrome P450 family protein</fullName>
    </submittedName>
</protein>
<evidence type="ECO:0000256" key="10">
    <source>
        <dbReference type="RuleBase" id="RU000461"/>
    </source>
</evidence>
<dbReference type="STRING" id="1423351.A0A074RKM2"/>
<evidence type="ECO:0000256" key="2">
    <source>
        <dbReference type="ARBA" id="ARBA00005179"/>
    </source>
</evidence>
<dbReference type="InterPro" id="IPR002401">
    <property type="entry name" value="Cyt_P450_E_grp-I"/>
</dbReference>
<feature type="binding site" description="axial binding residue" evidence="9">
    <location>
        <position position="472"/>
    </location>
    <ligand>
        <name>heme</name>
        <dbReference type="ChEBI" id="CHEBI:30413"/>
    </ligand>
    <ligandPart>
        <name>Fe</name>
        <dbReference type="ChEBI" id="CHEBI:18248"/>
    </ligandPart>
</feature>